<dbReference type="InterPro" id="IPR011051">
    <property type="entry name" value="RmlC_Cupin_sf"/>
</dbReference>
<organism evidence="2 3">
    <name type="scientific">Lysobacter niastensis</name>
    <dbReference type="NCBI Taxonomy" id="380629"/>
    <lineage>
        <taxon>Bacteria</taxon>
        <taxon>Pseudomonadati</taxon>
        <taxon>Pseudomonadota</taxon>
        <taxon>Gammaproteobacteria</taxon>
        <taxon>Lysobacterales</taxon>
        <taxon>Lysobacteraceae</taxon>
        <taxon>Lysobacter</taxon>
    </lineage>
</organism>
<dbReference type="Gene3D" id="2.60.120.10">
    <property type="entry name" value="Jelly Rolls"/>
    <property type="match status" value="1"/>
</dbReference>
<dbReference type="InterPro" id="IPR014710">
    <property type="entry name" value="RmlC-like_jellyroll"/>
</dbReference>
<protein>
    <recommendedName>
        <fullName evidence="1">ChrR-like cupin domain-containing protein</fullName>
    </recommendedName>
</protein>
<evidence type="ECO:0000259" key="1">
    <source>
        <dbReference type="Pfam" id="PF12973"/>
    </source>
</evidence>
<reference evidence="2 3" key="1">
    <citation type="submission" date="2023-07" db="EMBL/GenBank/DDBJ databases">
        <title>Sorghum-associated microbial communities from plants grown in Nebraska, USA.</title>
        <authorList>
            <person name="Schachtman D."/>
        </authorList>
    </citation>
    <scope>NUCLEOTIDE SEQUENCE [LARGE SCALE GENOMIC DNA]</scope>
    <source>
        <strain evidence="2 3">BE198</strain>
    </source>
</reference>
<proteinExistence type="predicted"/>
<dbReference type="InterPro" id="IPR025979">
    <property type="entry name" value="ChrR-like_cupin_dom"/>
</dbReference>
<feature type="domain" description="ChrR-like cupin" evidence="1">
    <location>
        <begin position="8"/>
        <end position="103"/>
    </location>
</feature>
<sequence length="160" mass="18105">MLYEHVDTAVIDGESLPWVPFTPYADNVFMKYFKLDPIRGEIIVLMKAPLDMQLPRHHHTGTVMVYTIEGKWKYKEHDWVAGPGSVVYETAASTHTPEVVSTEGGADGYMVVLVQMTGDLAFLDENNNIVALENWKTALQRYLAYCEQHGIKPKDLTAFN</sequence>
<accession>A0ABU1WA49</accession>
<dbReference type="Proteomes" id="UP001251524">
    <property type="component" value="Unassembled WGS sequence"/>
</dbReference>
<dbReference type="Pfam" id="PF12973">
    <property type="entry name" value="Cupin_7"/>
    <property type="match status" value="1"/>
</dbReference>
<dbReference type="EMBL" id="JAVDVY010000001">
    <property type="protein sequence ID" value="MDR7134503.1"/>
    <property type="molecule type" value="Genomic_DNA"/>
</dbReference>
<name>A0ABU1WA49_9GAMM</name>
<dbReference type="SUPFAM" id="SSF51182">
    <property type="entry name" value="RmlC-like cupins"/>
    <property type="match status" value="1"/>
</dbReference>
<dbReference type="RefSeq" id="WP_310060787.1">
    <property type="nucleotide sequence ID" value="NZ_JAVDVY010000001.1"/>
</dbReference>
<comment type="caution">
    <text evidence="2">The sequence shown here is derived from an EMBL/GenBank/DDBJ whole genome shotgun (WGS) entry which is preliminary data.</text>
</comment>
<evidence type="ECO:0000313" key="3">
    <source>
        <dbReference type="Proteomes" id="UP001251524"/>
    </source>
</evidence>
<keyword evidence="3" id="KW-1185">Reference proteome</keyword>
<dbReference type="CDD" id="cd20302">
    <property type="entry name" value="cupin_DAD"/>
    <property type="match status" value="1"/>
</dbReference>
<evidence type="ECO:0000313" key="2">
    <source>
        <dbReference type="EMBL" id="MDR7134503.1"/>
    </source>
</evidence>
<gene>
    <name evidence="2" type="ORF">J2X06_001687</name>
</gene>